<evidence type="ECO:0000313" key="9">
    <source>
        <dbReference type="Proteomes" id="UP000696280"/>
    </source>
</evidence>
<evidence type="ECO:0000256" key="1">
    <source>
        <dbReference type="ARBA" id="ARBA00001657"/>
    </source>
</evidence>
<dbReference type="InterPro" id="IPR025887">
    <property type="entry name" value="Glyco_hydro_31_N_dom"/>
</dbReference>
<evidence type="ECO:0000313" key="8">
    <source>
        <dbReference type="EMBL" id="CAG8951358.1"/>
    </source>
</evidence>
<dbReference type="InterPro" id="IPR011013">
    <property type="entry name" value="Gal_mutarotase_sf_dom"/>
</dbReference>
<dbReference type="Proteomes" id="UP000696280">
    <property type="component" value="Unassembled WGS sequence"/>
</dbReference>
<comment type="similarity">
    <text evidence="2 4">Belongs to the glycosyl hydrolase 31 family.</text>
</comment>
<dbReference type="PANTHER" id="PTHR22762:SF165">
    <property type="entry name" value="PUTATIVE (AFU_ORTHOLOGUE AFUA_1G06560)-RELATED"/>
    <property type="match status" value="1"/>
</dbReference>
<dbReference type="InterPro" id="IPR000322">
    <property type="entry name" value="Glyco_hydro_31_TIM"/>
</dbReference>
<evidence type="ECO:0000259" key="7">
    <source>
        <dbReference type="Pfam" id="PF21365"/>
    </source>
</evidence>
<feature type="domain" description="Glycoside hydrolase family 31 N-terminal" evidence="6">
    <location>
        <begin position="34"/>
        <end position="209"/>
    </location>
</feature>
<evidence type="ECO:0000256" key="2">
    <source>
        <dbReference type="ARBA" id="ARBA00007806"/>
    </source>
</evidence>
<evidence type="ECO:0000256" key="3">
    <source>
        <dbReference type="ARBA" id="ARBA00012741"/>
    </source>
</evidence>
<keyword evidence="4" id="KW-0326">Glycosidase</keyword>
<dbReference type="OrthoDB" id="1334205at2759"/>
<dbReference type="EMBL" id="CAJVRL010000043">
    <property type="protein sequence ID" value="CAG8951358.1"/>
    <property type="molecule type" value="Genomic_DNA"/>
</dbReference>
<dbReference type="InterPro" id="IPR048395">
    <property type="entry name" value="Glyco_hydro_31_C"/>
</dbReference>
<dbReference type="Pfam" id="PF01055">
    <property type="entry name" value="Glyco_hydro_31_2nd"/>
    <property type="match status" value="1"/>
</dbReference>
<dbReference type="AlphaFoldDB" id="A0A9N9KRF8"/>
<dbReference type="Gene3D" id="3.20.20.80">
    <property type="entry name" value="Glycosidases"/>
    <property type="match status" value="1"/>
</dbReference>
<evidence type="ECO:0000256" key="4">
    <source>
        <dbReference type="RuleBase" id="RU361185"/>
    </source>
</evidence>
<dbReference type="GO" id="GO:0005975">
    <property type="term" value="P:carbohydrate metabolic process"/>
    <property type="evidence" value="ECO:0007669"/>
    <property type="project" value="InterPro"/>
</dbReference>
<dbReference type="GO" id="GO:0030246">
    <property type="term" value="F:carbohydrate binding"/>
    <property type="evidence" value="ECO:0007669"/>
    <property type="project" value="InterPro"/>
</dbReference>
<dbReference type="EC" id="3.2.1.20" evidence="3"/>
<dbReference type="PANTHER" id="PTHR22762">
    <property type="entry name" value="ALPHA-GLUCOSIDASE"/>
    <property type="match status" value="1"/>
</dbReference>
<dbReference type="GO" id="GO:0004558">
    <property type="term" value="F:alpha-1,4-glucosidase activity"/>
    <property type="evidence" value="ECO:0007669"/>
    <property type="project" value="UniProtKB-EC"/>
</dbReference>
<feature type="domain" description="Glycosyl hydrolase family 31 C-terminal" evidence="7">
    <location>
        <begin position="619"/>
        <end position="713"/>
    </location>
</feature>
<evidence type="ECO:0000259" key="5">
    <source>
        <dbReference type="Pfam" id="PF01055"/>
    </source>
</evidence>
<dbReference type="SUPFAM" id="SSF74650">
    <property type="entry name" value="Galactose mutarotase-like"/>
    <property type="match status" value="1"/>
</dbReference>
<feature type="domain" description="Glycoside hydrolase family 31 TIM barrel" evidence="5">
    <location>
        <begin position="255"/>
        <end position="609"/>
    </location>
</feature>
<comment type="catalytic activity">
    <reaction evidence="1">
        <text>Hydrolysis of terminal, non-reducing (1-&gt;4)-linked alpha-D-glucose residues with release of alpha-D-glucose.</text>
        <dbReference type="EC" id="3.2.1.20"/>
    </reaction>
</comment>
<dbReference type="Pfam" id="PF21365">
    <property type="entry name" value="Glyco_hydro_31_3rd"/>
    <property type="match status" value="1"/>
</dbReference>
<gene>
    <name evidence="8" type="ORF">HYFRA_00007269</name>
</gene>
<sequence length="840" mass="94285">MPQSEFLPRQYALADSKLKTTNVTLQSTDSDFQFTFEALQPGLFRTTFFSPTHPLPPHPSTGPRATDSLSGNFFGNEPTSTSTELQRNIVVGNVTASVNWTDCPMVSIQIAGQEKPIHKDLQFRSYVADSTGVAHYTHYKRDTLHVGLGEKCAPMDLSNRHFKLSATDSFGYDIYRTDPLYKHIPLLINATPEGVVGIFSSSHSRGTYDIGSEIDGLWGHFKVYRQDYGGLEEYLLIGDTIEHVVRMYANLVGFPLLVPRWAFGYIAGGYKYAAMDEPRAVDVLYEFAEKLKKHDIPCNALQLSSGYSIAATEPKVRNVFTWNRHRFPSPEEFLAKYHHEGIRIIANIKPYVLAAHPDYKKLVDGKALFTNPRTKQSAVARLWSAGGGESGEGGHIDFTSDLGFKWWFEGVKSLRTAGVEGIWNDNNEYTITDDQWQCSLQHDKDTPIEGVGHHIGIWGRALHTELMGQSSHDALLDLEPNVRPFVLTRSATAGTMRYAASSWGGDNVTSWDSMKGSNSLSLNAGMSLIHCYGHDIGGFEGPQPTPELLLRWIQLGCHSPRFAINCFKTDENDNTIGGVIEPWMYPEITPLIRAAIKRRYEMIPYLYTLMLQSHLTAVPPQRWIGSGYESDPEVWCEELKAGEKQYWLGDSLLVGGVYEPGISSAKVYLPTKGNGDEGYMNLNKPFGYHDAGQWLTISSEWKESIPILARIGSGIPVGKSVQTRSPGDERFPSPNAVEDDWRAVEIFPPRGKSIKEYEYVWFEDDGISQKPEISKFVLRYSSTDDLVTVSFEKDGKYEAVWKELRVILPVRDQREVFLAGGNEKAKREEESRGRAVWLLS</sequence>
<dbReference type="CDD" id="cd14752">
    <property type="entry name" value="GH31_N"/>
    <property type="match status" value="1"/>
</dbReference>
<organism evidence="8 9">
    <name type="scientific">Hymenoscyphus fraxineus</name>
    <dbReference type="NCBI Taxonomy" id="746836"/>
    <lineage>
        <taxon>Eukaryota</taxon>
        <taxon>Fungi</taxon>
        <taxon>Dikarya</taxon>
        <taxon>Ascomycota</taxon>
        <taxon>Pezizomycotina</taxon>
        <taxon>Leotiomycetes</taxon>
        <taxon>Helotiales</taxon>
        <taxon>Helotiaceae</taxon>
        <taxon>Hymenoscyphus</taxon>
    </lineage>
</organism>
<keyword evidence="9" id="KW-1185">Reference proteome</keyword>
<name>A0A9N9KRF8_9HELO</name>
<accession>A0A9N9KRF8</accession>
<keyword evidence="4" id="KW-0378">Hydrolase</keyword>
<comment type="caution">
    <text evidence="8">The sequence shown here is derived from an EMBL/GenBank/DDBJ whole genome shotgun (WGS) entry which is preliminary data.</text>
</comment>
<dbReference type="InterPro" id="IPR017853">
    <property type="entry name" value="GH"/>
</dbReference>
<dbReference type="Pfam" id="PF13802">
    <property type="entry name" value="Gal_mutarotas_2"/>
    <property type="match status" value="1"/>
</dbReference>
<reference evidence="8" key="1">
    <citation type="submission" date="2021-07" db="EMBL/GenBank/DDBJ databases">
        <authorList>
            <person name="Durling M."/>
        </authorList>
    </citation>
    <scope>NUCLEOTIDE SEQUENCE</scope>
</reference>
<dbReference type="SUPFAM" id="SSF51445">
    <property type="entry name" value="(Trans)glycosidases"/>
    <property type="match status" value="1"/>
</dbReference>
<proteinExistence type="inferred from homology"/>
<evidence type="ECO:0000259" key="6">
    <source>
        <dbReference type="Pfam" id="PF13802"/>
    </source>
</evidence>
<dbReference type="Gene3D" id="2.60.40.1760">
    <property type="entry name" value="glycosyl hydrolase (family 31)"/>
    <property type="match status" value="1"/>
</dbReference>
<protein>
    <recommendedName>
        <fullName evidence="3">alpha-glucosidase</fullName>
        <ecNumber evidence="3">3.2.1.20</ecNumber>
    </recommendedName>
</protein>